<dbReference type="InParanoid" id="A0A0C3B248"/>
<protein>
    <recommendedName>
        <fullName evidence="4">Ubiquitin-like protease family profile domain-containing protein</fullName>
    </recommendedName>
</protein>
<dbReference type="HOGENOM" id="CLU_048312_0_0_1"/>
<gene>
    <name evidence="2" type="ORF">PILCRDRAFT_17174</name>
</gene>
<reference evidence="2 3" key="1">
    <citation type="submission" date="2014-04" db="EMBL/GenBank/DDBJ databases">
        <authorList>
            <consortium name="DOE Joint Genome Institute"/>
            <person name="Kuo A."/>
            <person name="Tarkka M."/>
            <person name="Buscot F."/>
            <person name="Kohler A."/>
            <person name="Nagy L.G."/>
            <person name="Floudas D."/>
            <person name="Copeland A."/>
            <person name="Barry K.W."/>
            <person name="Cichocki N."/>
            <person name="Veneault-Fourrey C."/>
            <person name="LaButti K."/>
            <person name="Lindquist E.A."/>
            <person name="Lipzen A."/>
            <person name="Lundell T."/>
            <person name="Morin E."/>
            <person name="Murat C."/>
            <person name="Sun H."/>
            <person name="Tunlid A."/>
            <person name="Henrissat B."/>
            <person name="Grigoriev I.V."/>
            <person name="Hibbett D.S."/>
            <person name="Martin F."/>
            <person name="Nordberg H.P."/>
            <person name="Cantor M.N."/>
            <person name="Hua S.X."/>
        </authorList>
    </citation>
    <scope>NUCLEOTIDE SEQUENCE [LARGE SCALE GENOMIC DNA]</scope>
    <source>
        <strain evidence="2 3">F 1598</strain>
    </source>
</reference>
<keyword evidence="3" id="KW-1185">Reference proteome</keyword>
<evidence type="ECO:0008006" key="4">
    <source>
        <dbReference type="Google" id="ProtNLM"/>
    </source>
</evidence>
<evidence type="ECO:0000313" key="3">
    <source>
        <dbReference type="Proteomes" id="UP000054166"/>
    </source>
</evidence>
<reference evidence="3" key="2">
    <citation type="submission" date="2015-01" db="EMBL/GenBank/DDBJ databases">
        <title>Evolutionary Origins and Diversification of the Mycorrhizal Mutualists.</title>
        <authorList>
            <consortium name="DOE Joint Genome Institute"/>
            <consortium name="Mycorrhizal Genomics Consortium"/>
            <person name="Kohler A."/>
            <person name="Kuo A."/>
            <person name="Nagy L.G."/>
            <person name="Floudas D."/>
            <person name="Copeland A."/>
            <person name="Barry K.W."/>
            <person name="Cichocki N."/>
            <person name="Veneault-Fourrey C."/>
            <person name="LaButti K."/>
            <person name="Lindquist E.A."/>
            <person name="Lipzen A."/>
            <person name="Lundell T."/>
            <person name="Morin E."/>
            <person name="Murat C."/>
            <person name="Riley R."/>
            <person name="Ohm R."/>
            <person name="Sun H."/>
            <person name="Tunlid A."/>
            <person name="Henrissat B."/>
            <person name="Grigoriev I.V."/>
            <person name="Hibbett D.S."/>
            <person name="Martin F."/>
        </authorList>
    </citation>
    <scope>NUCLEOTIDE SEQUENCE [LARGE SCALE GENOMIC DNA]</scope>
    <source>
        <strain evidence="3">F 1598</strain>
    </source>
</reference>
<evidence type="ECO:0000256" key="1">
    <source>
        <dbReference type="SAM" id="MobiDB-lite"/>
    </source>
</evidence>
<feature type="region of interest" description="Disordered" evidence="1">
    <location>
        <begin position="418"/>
        <end position="443"/>
    </location>
</feature>
<evidence type="ECO:0000313" key="2">
    <source>
        <dbReference type="EMBL" id="KIM71317.1"/>
    </source>
</evidence>
<dbReference type="Proteomes" id="UP000054166">
    <property type="component" value="Unassembled WGS sequence"/>
</dbReference>
<dbReference type="AlphaFoldDB" id="A0A0C3B248"/>
<accession>A0A0C3B248</accession>
<dbReference type="EMBL" id="KN833359">
    <property type="protein sequence ID" value="KIM71317.1"/>
    <property type="molecule type" value="Genomic_DNA"/>
</dbReference>
<dbReference type="STRING" id="765440.A0A0C3B248"/>
<name>A0A0C3B248_PILCF</name>
<dbReference type="OrthoDB" id="2979847at2759"/>
<sequence length="456" mass="51099">MSTNTFVEGDWISQGKARIDMPPRVKRVAMQAFTIPIYIQEQLLPSPKISIQQFVNFPLSKPSAVIQVILTSEDFSRYDPEPITERLLERMRRLSMPTPAVIKELTNIGRQAWLDGFKSANDVYNIRTTTRDPRVKVKAWLAAELQQKKSLHRRTYAEDVNILLSELPWGIKKCGLSDGEPIHTLWRFLGPHFTTGSQLEILRSHVASDPDLVQHVRVEGTALTAKLAEAAATDGTDAYHTEKKFAWVRTLGEDIMKRRQALLTLAHLGDCNQHWVVDVKEKAIHYGDSLESPIPPDPLQNYEWWISQHSSTSFVLKDIPVTHQEDGSSCGVLADNGLNHFAWPKLFPLFKSSEARAAKMSAFIRVAIHLEEARATADANEGASPSALGSTIPSSDFTFQMVAPISLVVDNALQPTQSLKRPKGYSDAPSAPSSPEKKRTSSVSFDDFRTYRHHLI</sequence>
<organism evidence="2 3">
    <name type="scientific">Piloderma croceum (strain F 1598)</name>
    <dbReference type="NCBI Taxonomy" id="765440"/>
    <lineage>
        <taxon>Eukaryota</taxon>
        <taxon>Fungi</taxon>
        <taxon>Dikarya</taxon>
        <taxon>Basidiomycota</taxon>
        <taxon>Agaricomycotina</taxon>
        <taxon>Agaricomycetes</taxon>
        <taxon>Agaricomycetidae</taxon>
        <taxon>Atheliales</taxon>
        <taxon>Atheliaceae</taxon>
        <taxon>Piloderma</taxon>
    </lineage>
</organism>
<proteinExistence type="predicted"/>